<sequence>MVLEKKESKVSHGRGWEDAKTIPVLAWMEKYTVEFFNQPELRNNKDVFAKWHTADTVHQNSDGSVYTGLDACFTAIQQIYAPFAAFVHEPRFWTVWEVDGGFEMVGQAVMYADLPVPGGEKAHEDMNGKKWDLALQGMFHFWYSSDPSGNDGFKMKRSEVYSDTFPAVQEMMKRGMVPS</sequence>
<evidence type="ECO:0000313" key="2">
    <source>
        <dbReference type="Proteomes" id="UP000053259"/>
    </source>
</evidence>
<dbReference type="VEuPathDB" id="FungiDB:PV09_01290"/>
<dbReference type="GeneID" id="27309263"/>
<dbReference type="InParanoid" id="A0A0D2BAM3"/>
<dbReference type="OrthoDB" id="5271918at2759"/>
<dbReference type="AlphaFoldDB" id="A0A0D2BAM3"/>
<proteinExistence type="predicted"/>
<gene>
    <name evidence="1" type="ORF">PV09_01290</name>
</gene>
<keyword evidence="2" id="KW-1185">Reference proteome</keyword>
<organism evidence="1 2">
    <name type="scientific">Verruconis gallopava</name>
    <dbReference type="NCBI Taxonomy" id="253628"/>
    <lineage>
        <taxon>Eukaryota</taxon>
        <taxon>Fungi</taxon>
        <taxon>Dikarya</taxon>
        <taxon>Ascomycota</taxon>
        <taxon>Pezizomycotina</taxon>
        <taxon>Dothideomycetes</taxon>
        <taxon>Pleosporomycetidae</taxon>
        <taxon>Venturiales</taxon>
        <taxon>Sympoventuriaceae</taxon>
        <taxon>Verruconis</taxon>
    </lineage>
</organism>
<reference evidence="1 2" key="1">
    <citation type="submission" date="2015-01" db="EMBL/GenBank/DDBJ databases">
        <title>The Genome Sequence of Ochroconis gallopava CBS43764.</title>
        <authorList>
            <consortium name="The Broad Institute Genomics Platform"/>
            <person name="Cuomo C."/>
            <person name="de Hoog S."/>
            <person name="Gorbushina A."/>
            <person name="Stielow B."/>
            <person name="Teixiera M."/>
            <person name="Abouelleil A."/>
            <person name="Chapman S.B."/>
            <person name="Priest M."/>
            <person name="Young S.K."/>
            <person name="Wortman J."/>
            <person name="Nusbaum C."/>
            <person name="Birren B."/>
        </authorList>
    </citation>
    <scope>NUCLEOTIDE SEQUENCE [LARGE SCALE GENOMIC DNA]</scope>
    <source>
        <strain evidence="1 2">CBS 43764</strain>
    </source>
</reference>
<dbReference type="EMBL" id="KN847531">
    <property type="protein sequence ID" value="KIW08374.1"/>
    <property type="molecule type" value="Genomic_DNA"/>
</dbReference>
<name>A0A0D2BAM3_9PEZI</name>
<evidence type="ECO:0008006" key="3">
    <source>
        <dbReference type="Google" id="ProtNLM"/>
    </source>
</evidence>
<accession>A0A0D2BAM3</accession>
<dbReference type="RefSeq" id="XP_016218243.1">
    <property type="nucleotide sequence ID" value="XM_016354148.1"/>
</dbReference>
<dbReference type="HOGENOM" id="CLU_127221_0_0_1"/>
<evidence type="ECO:0000313" key="1">
    <source>
        <dbReference type="EMBL" id="KIW08374.1"/>
    </source>
</evidence>
<dbReference type="Proteomes" id="UP000053259">
    <property type="component" value="Unassembled WGS sequence"/>
</dbReference>
<protein>
    <recommendedName>
        <fullName evidence="3">SnoaL-like domain-containing protein</fullName>
    </recommendedName>
</protein>